<feature type="transmembrane region" description="Helical" evidence="1">
    <location>
        <begin position="111"/>
        <end position="134"/>
    </location>
</feature>
<comment type="caution">
    <text evidence="2">The sequence shown here is derived from an EMBL/GenBank/DDBJ whole genome shotgun (WGS) entry which is preliminary data.</text>
</comment>
<evidence type="ECO:0000313" key="2">
    <source>
        <dbReference type="EMBL" id="KSW13697.1"/>
    </source>
</evidence>
<dbReference type="AlphaFoldDB" id="A0A0V8S048"/>
<keyword evidence="1" id="KW-0472">Membrane</keyword>
<keyword evidence="1" id="KW-1133">Transmembrane helix</keyword>
<dbReference type="Proteomes" id="UP000054686">
    <property type="component" value="Unassembled WGS sequence"/>
</dbReference>
<evidence type="ECO:0000313" key="3">
    <source>
        <dbReference type="Proteomes" id="UP000054686"/>
    </source>
</evidence>
<sequence>MNGYPAQAPQQPAVPGRSRGKALGAACRGFGITGLVVFALVILGTLVYVLIPRGEHGLDLAPIAFIFVAGFFSIPVIAVNIIGLVLGFVALKQTKNPSERGYIARGLLMNAAPLVVVGLVVLLILLIYGFFYLISLF</sequence>
<evidence type="ECO:0000256" key="1">
    <source>
        <dbReference type="SAM" id="Phobius"/>
    </source>
</evidence>
<dbReference type="OrthoDB" id="3268422at2"/>
<proteinExistence type="predicted"/>
<dbReference type="EMBL" id="LLVT01000001">
    <property type="protein sequence ID" value="KSW13697.1"/>
    <property type="molecule type" value="Genomic_DNA"/>
</dbReference>
<feature type="transmembrane region" description="Helical" evidence="1">
    <location>
        <begin position="63"/>
        <end position="91"/>
    </location>
</feature>
<accession>A0A0V8S048</accession>
<name>A0A0V8S048_9ACTO</name>
<organism evidence="2 3">
    <name type="scientific">Schaalia odontolytica</name>
    <dbReference type="NCBI Taxonomy" id="1660"/>
    <lineage>
        <taxon>Bacteria</taxon>
        <taxon>Bacillati</taxon>
        <taxon>Actinomycetota</taxon>
        <taxon>Actinomycetes</taxon>
        <taxon>Actinomycetales</taxon>
        <taxon>Actinomycetaceae</taxon>
        <taxon>Schaalia</taxon>
    </lineage>
</organism>
<feature type="transmembrane region" description="Helical" evidence="1">
    <location>
        <begin position="29"/>
        <end position="51"/>
    </location>
</feature>
<keyword evidence="1" id="KW-0812">Transmembrane</keyword>
<reference evidence="2 3" key="1">
    <citation type="submission" date="2015-10" db="EMBL/GenBank/DDBJ databases">
        <title>Draft Genome of Actinomyces odontolyticus subsp. actinosynbacter strain XH001.</title>
        <authorList>
            <person name="Mclean J.S."/>
            <person name="He X."/>
        </authorList>
    </citation>
    <scope>NUCLEOTIDE SEQUENCE [LARGE SCALE GENOMIC DNA]</scope>
    <source>
        <strain evidence="2 3">XH001</strain>
    </source>
</reference>
<protein>
    <submittedName>
        <fullName evidence="2">Inner-membrane translocator</fullName>
    </submittedName>
</protein>
<gene>
    <name evidence="2" type="ORF">APY09_03070</name>
</gene>